<dbReference type="PANTHER" id="PTHR44688">
    <property type="entry name" value="DNA-BINDING TRANSCRIPTIONAL ACTIVATOR DEVR_DOSR"/>
    <property type="match status" value="1"/>
</dbReference>
<evidence type="ECO:0000259" key="5">
    <source>
        <dbReference type="PROSITE" id="PS50043"/>
    </source>
</evidence>
<dbReference type="InterPro" id="IPR000792">
    <property type="entry name" value="Tscrpt_reg_LuxR_C"/>
</dbReference>
<dbReference type="Gene3D" id="1.10.10.10">
    <property type="entry name" value="Winged helix-like DNA-binding domain superfamily/Winged helix DNA-binding domain"/>
    <property type="match status" value="1"/>
</dbReference>
<evidence type="ECO:0000256" key="2">
    <source>
        <dbReference type="ARBA" id="ARBA00023125"/>
    </source>
</evidence>
<feature type="region of interest" description="Disordered" evidence="4">
    <location>
        <begin position="833"/>
        <end position="869"/>
    </location>
</feature>
<keyword evidence="7" id="KW-1185">Reference proteome</keyword>
<dbReference type="Pfam" id="PF13191">
    <property type="entry name" value="AAA_16"/>
    <property type="match status" value="1"/>
</dbReference>
<organism evidence="6 7">
    <name type="scientific">Streptomyces lancefieldiae</name>
    <dbReference type="NCBI Taxonomy" id="3075520"/>
    <lineage>
        <taxon>Bacteria</taxon>
        <taxon>Bacillati</taxon>
        <taxon>Actinomycetota</taxon>
        <taxon>Actinomycetes</taxon>
        <taxon>Kitasatosporales</taxon>
        <taxon>Streptomycetaceae</taxon>
        <taxon>Streptomyces</taxon>
    </lineage>
</organism>
<keyword evidence="1" id="KW-0805">Transcription regulation</keyword>
<keyword evidence="3" id="KW-0804">Transcription</keyword>
<feature type="domain" description="HTH luxR-type" evidence="5">
    <location>
        <begin position="862"/>
        <end position="927"/>
    </location>
</feature>
<dbReference type="PRINTS" id="PR00038">
    <property type="entry name" value="HTHLUXR"/>
</dbReference>
<evidence type="ECO:0000256" key="1">
    <source>
        <dbReference type="ARBA" id="ARBA00023015"/>
    </source>
</evidence>
<evidence type="ECO:0000256" key="4">
    <source>
        <dbReference type="SAM" id="MobiDB-lite"/>
    </source>
</evidence>
<feature type="compositionally biased region" description="Low complexity" evidence="4">
    <location>
        <begin position="802"/>
        <end position="817"/>
    </location>
</feature>
<sequence length="938" mass="100641">MATVVSGQLRITPDTARDYLWAQFEQSSAGAGRLVLVSGGIGSGKTALQEELLEGAAKAGALTLSATGARDEQQIGAAVIDQMLANTSAEIDVPSLTRMRETLPGDPTYENAEARVVRDVCDALLGLARERPVVIGVDDLHFADETSLKLLLQLQRRIRCARILIVLTQPDWQSSALRLSGYFARQPRYHAVQLAPLSVHSIEQLLTELTDDAEQRKIAASVHTLSAGNPMLAHALIDDYRHGTGSGRVTAGPFYTRAVGALLGHSDAQLLDVAAAVAILDRHSSVSLITRLTSLDTETVVDMLEALHRAGLLVDGVYHEPTTASSVLGGLSPSSRARLHAHAAELKHGAAGATEVAAHLVAAGNASAGWAVPLLRAAAYEALLGDDVQFAGRCLELALASTTEESERRTLQQSIVRCLWRVSPSAVTPYVAPLRELVVGDPSSVRVGQADCFAVMRHALWHGDRETYLRAREVLRAAPEPVDPQSAVELDLAHQWHFGPRPVSEEEGESEAQRRSTPWDHTADSLLGMWRHRGDEATLASAERLLHNCRLGDTALEAIAMAVATLVRGGRTERADRWCVTLSREAHHRGAVTWEAMLESLRAEILLRSGELSQAAERADAALEMLGDHNWGVAITHPLTTLLQAQIAVGDLDAAGRTLKRPVPEAAFRTAGGMHYLRAWGHYQLATNRPLAAAAAFQRCQRQTREWEDGGGTLVPWRSDLAEANLQLGHVAIARDLARQQVELAVDTDPYACGLALRVLAMAAAPSESAGIINRAAKYFRAAGHLLEMERTLKALEHSRGPGRPAPDGAARATGPAVAMGRPATRGQFVVRRSSATREPTVKSAAERREVTPGPAAVARPDAGESTSLSEAELRVVQLAASGHTNRQISSTLFITVSTVEQHLTRAYKKLGISGRSSLATVLGQRGLELTSRNGASV</sequence>
<dbReference type="InterPro" id="IPR016032">
    <property type="entry name" value="Sig_transdc_resp-reg_C-effctor"/>
</dbReference>
<keyword evidence="2" id="KW-0238">DNA-binding</keyword>
<dbReference type="InterPro" id="IPR027417">
    <property type="entry name" value="P-loop_NTPase"/>
</dbReference>
<protein>
    <submittedName>
        <fullName evidence="6">AAA family ATPase</fullName>
    </submittedName>
</protein>
<evidence type="ECO:0000313" key="6">
    <source>
        <dbReference type="EMBL" id="MDT0615643.1"/>
    </source>
</evidence>
<dbReference type="CDD" id="cd06170">
    <property type="entry name" value="LuxR_C_like"/>
    <property type="match status" value="1"/>
</dbReference>
<dbReference type="SMART" id="SM00421">
    <property type="entry name" value="HTH_LUXR"/>
    <property type="match status" value="1"/>
</dbReference>
<comment type="caution">
    <text evidence="6">The sequence shown here is derived from an EMBL/GenBank/DDBJ whole genome shotgun (WGS) entry which is preliminary data.</text>
</comment>
<dbReference type="SUPFAM" id="SSF46894">
    <property type="entry name" value="C-terminal effector domain of the bipartite response regulators"/>
    <property type="match status" value="1"/>
</dbReference>
<dbReference type="PROSITE" id="PS50043">
    <property type="entry name" value="HTH_LUXR_2"/>
    <property type="match status" value="1"/>
</dbReference>
<dbReference type="PROSITE" id="PS00622">
    <property type="entry name" value="HTH_LUXR_1"/>
    <property type="match status" value="1"/>
</dbReference>
<evidence type="ECO:0000313" key="7">
    <source>
        <dbReference type="Proteomes" id="UP001180724"/>
    </source>
</evidence>
<feature type="region of interest" description="Disordered" evidence="4">
    <location>
        <begin position="798"/>
        <end position="818"/>
    </location>
</feature>
<dbReference type="InterPro" id="IPR041664">
    <property type="entry name" value="AAA_16"/>
</dbReference>
<accession>A0ABU3B2W5</accession>
<dbReference type="Pfam" id="PF00196">
    <property type="entry name" value="GerE"/>
    <property type="match status" value="1"/>
</dbReference>
<dbReference type="SUPFAM" id="SSF52540">
    <property type="entry name" value="P-loop containing nucleoside triphosphate hydrolases"/>
    <property type="match status" value="1"/>
</dbReference>
<gene>
    <name evidence="6" type="ORF">RM812_36455</name>
</gene>
<name>A0ABU3B2W5_9ACTN</name>
<evidence type="ECO:0000256" key="3">
    <source>
        <dbReference type="ARBA" id="ARBA00023163"/>
    </source>
</evidence>
<dbReference type="EMBL" id="JAVRFH010000068">
    <property type="protein sequence ID" value="MDT0615643.1"/>
    <property type="molecule type" value="Genomic_DNA"/>
</dbReference>
<proteinExistence type="predicted"/>
<dbReference type="Proteomes" id="UP001180724">
    <property type="component" value="Unassembled WGS sequence"/>
</dbReference>
<dbReference type="InterPro" id="IPR036388">
    <property type="entry name" value="WH-like_DNA-bd_sf"/>
</dbReference>
<dbReference type="PANTHER" id="PTHR44688:SF16">
    <property type="entry name" value="DNA-BINDING TRANSCRIPTIONAL ACTIVATOR DEVR_DOSR"/>
    <property type="match status" value="1"/>
</dbReference>
<reference evidence="6" key="1">
    <citation type="submission" date="2024-05" db="EMBL/GenBank/DDBJ databases">
        <title>30 novel species of actinomycetes from the DSMZ collection.</title>
        <authorList>
            <person name="Nouioui I."/>
        </authorList>
    </citation>
    <scope>NUCLEOTIDE SEQUENCE</scope>
    <source>
        <strain evidence="6">DSM 40712</strain>
    </source>
</reference>